<sequence>MNCDPPTLIPSENRNVKWEKRQKSTSSHLWALVMSGVITDYYLVRIWRRGSANVQLRDGSDGKFSSRKRQSRVRGEGGRRGLNGSNAGPSVNKKRPLRDNRTHLLGT</sequence>
<reference evidence="2 3" key="1">
    <citation type="submission" date="2015-01" db="EMBL/GenBank/DDBJ databases">
        <title>The Genome Sequence of Exophiala mesophila CBS40295.</title>
        <authorList>
            <consortium name="The Broad Institute Genomics Platform"/>
            <person name="Cuomo C."/>
            <person name="de Hoog S."/>
            <person name="Gorbushina A."/>
            <person name="Stielow B."/>
            <person name="Teixiera M."/>
            <person name="Abouelleil A."/>
            <person name="Chapman S.B."/>
            <person name="Priest M."/>
            <person name="Young S.K."/>
            <person name="Wortman J."/>
            <person name="Nusbaum C."/>
            <person name="Birren B."/>
        </authorList>
    </citation>
    <scope>NUCLEOTIDE SEQUENCE [LARGE SCALE GENOMIC DNA]</scope>
    <source>
        <strain evidence="2 3">CBS 40295</strain>
    </source>
</reference>
<dbReference type="GeneID" id="27326223"/>
<feature type="region of interest" description="Disordered" evidence="1">
    <location>
        <begin position="56"/>
        <end position="107"/>
    </location>
</feature>
<keyword evidence="3" id="KW-1185">Reference proteome</keyword>
<accession>A0A0D1Z475</accession>
<protein>
    <submittedName>
        <fullName evidence="2">Uncharacterized protein</fullName>
    </submittedName>
</protein>
<dbReference type="OrthoDB" id="6509908at2759"/>
<gene>
    <name evidence="2" type="ORF">PV10_08378</name>
</gene>
<dbReference type="VEuPathDB" id="FungiDB:PV10_08378"/>
<feature type="compositionally biased region" description="Basic and acidic residues" evidence="1">
    <location>
        <begin position="97"/>
        <end position="107"/>
    </location>
</feature>
<name>A0A0D1Z475_EXOME</name>
<dbReference type="EMBL" id="KN847525">
    <property type="protein sequence ID" value="KIV88724.1"/>
    <property type="molecule type" value="Genomic_DNA"/>
</dbReference>
<dbReference type="AlphaFoldDB" id="A0A0D1Z475"/>
<dbReference type="HOGENOM" id="CLU_2210046_0_0_1"/>
<proteinExistence type="predicted"/>
<evidence type="ECO:0000313" key="3">
    <source>
        <dbReference type="Proteomes" id="UP000054302"/>
    </source>
</evidence>
<evidence type="ECO:0000256" key="1">
    <source>
        <dbReference type="SAM" id="MobiDB-lite"/>
    </source>
</evidence>
<dbReference type="RefSeq" id="XP_016220298.1">
    <property type="nucleotide sequence ID" value="XM_016373387.1"/>
</dbReference>
<organism evidence="2 3">
    <name type="scientific">Exophiala mesophila</name>
    <name type="common">Black yeast-like fungus</name>
    <dbReference type="NCBI Taxonomy" id="212818"/>
    <lineage>
        <taxon>Eukaryota</taxon>
        <taxon>Fungi</taxon>
        <taxon>Dikarya</taxon>
        <taxon>Ascomycota</taxon>
        <taxon>Pezizomycotina</taxon>
        <taxon>Eurotiomycetes</taxon>
        <taxon>Chaetothyriomycetidae</taxon>
        <taxon>Chaetothyriales</taxon>
        <taxon>Herpotrichiellaceae</taxon>
        <taxon>Exophiala</taxon>
    </lineage>
</organism>
<dbReference type="Proteomes" id="UP000054302">
    <property type="component" value="Unassembled WGS sequence"/>
</dbReference>
<evidence type="ECO:0000313" key="2">
    <source>
        <dbReference type="EMBL" id="KIV88724.1"/>
    </source>
</evidence>